<protein>
    <recommendedName>
        <fullName evidence="7">SOGA coiled-coil domain-containing protein</fullName>
    </recommendedName>
</protein>
<feature type="compositionally biased region" description="Basic and acidic residues" evidence="6">
    <location>
        <begin position="1066"/>
        <end position="1083"/>
    </location>
</feature>
<keyword evidence="3 5" id="KW-0175">Coiled coil</keyword>
<evidence type="ECO:0000256" key="4">
    <source>
        <dbReference type="ARBA" id="ARBA00023136"/>
    </source>
</evidence>
<reference evidence="8 9" key="1">
    <citation type="submission" date="2019-08" db="EMBL/GenBank/DDBJ databases">
        <title>A chromosome-level genome assembly, high-density linkage maps, and genome scans reveal the genomic architecture of hybrid incompatibilities underlying speciation via character displacement in darters (Percidae: Etheostominae).</title>
        <authorList>
            <person name="Moran R.L."/>
            <person name="Catchen J.M."/>
            <person name="Fuller R.C."/>
        </authorList>
    </citation>
    <scope>NUCLEOTIDE SEQUENCE [LARGE SCALE GENOMIC DNA]</scope>
    <source>
        <strain evidence="8">EspeVRDwgs_2016</strain>
        <tissue evidence="8">Muscle</tissue>
    </source>
</reference>
<evidence type="ECO:0000256" key="1">
    <source>
        <dbReference type="ARBA" id="ARBA00004370"/>
    </source>
</evidence>
<keyword evidence="4" id="KW-0472">Membrane</keyword>
<dbReference type="PANTHER" id="PTHR15742">
    <property type="entry name" value="GIRDIN"/>
    <property type="match status" value="1"/>
</dbReference>
<dbReference type="InterPro" id="IPR027881">
    <property type="entry name" value="SOGA_CC"/>
</dbReference>
<keyword evidence="9" id="KW-1185">Reference proteome</keyword>
<feature type="domain" description="SOGA coiled-coil" evidence="7">
    <location>
        <begin position="284"/>
        <end position="375"/>
    </location>
</feature>
<feature type="region of interest" description="Disordered" evidence="6">
    <location>
        <begin position="1113"/>
        <end position="1146"/>
    </location>
</feature>
<dbReference type="Pfam" id="PF11365">
    <property type="entry name" value="SOGA"/>
    <property type="match status" value="1"/>
</dbReference>
<name>A0A5J5D9K8_9PERO</name>
<evidence type="ECO:0000256" key="3">
    <source>
        <dbReference type="ARBA" id="ARBA00023054"/>
    </source>
</evidence>
<dbReference type="GO" id="GO:0010506">
    <property type="term" value="P:regulation of autophagy"/>
    <property type="evidence" value="ECO:0007669"/>
    <property type="project" value="InterPro"/>
</dbReference>
<feature type="compositionally biased region" description="Polar residues" evidence="6">
    <location>
        <begin position="36"/>
        <end position="47"/>
    </location>
</feature>
<evidence type="ECO:0000313" key="9">
    <source>
        <dbReference type="Proteomes" id="UP000327493"/>
    </source>
</evidence>
<dbReference type="Proteomes" id="UP000327493">
    <property type="component" value="Chromosome 7"/>
</dbReference>
<keyword evidence="2" id="KW-0597">Phosphoprotein</keyword>
<feature type="compositionally biased region" description="Polar residues" evidence="6">
    <location>
        <begin position="1115"/>
        <end position="1126"/>
    </location>
</feature>
<evidence type="ECO:0000256" key="5">
    <source>
        <dbReference type="SAM" id="Coils"/>
    </source>
</evidence>
<comment type="subcellular location">
    <subcellularLocation>
        <location evidence="1">Membrane</location>
    </subcellularLocation>
</comment>
<feature type="compositionally biased region" description="Acidic residues" evidence="6">
    <location>
        <begin position="391"/>
        <end position="400"/>
    </location>
</feature>
<evidence type="ECO:0000256" key="6">
    <source>
        <dbReference type="SAM" id="MobiDB-lite"/>
    </source>
</evidence>
<feature type="region of interest" description="Disordered" evidence="6">
    <location>
        <begin position="1"/>
        <end position="58"/>
    </location>
</feature>
<gene>
    <name evidence="8" type="ORF">FQN60_002305</name>
</gene>
<feature type="region of interest" description="Disordered" evidence="6">
    <location>
        <begin position="905"/>
        <end position="954"/>
    </location>
</feature>
<feature type="compositionally biased region" description="Basic and acidic residues" evidence="6">
    <location>
        <begin position="471"/>
        <end position="484"/>
    </location>
</feature>
<dbReference type="GO" id="GO:0005615">
    <property type="term" value="C:extracellular space"/>
    <property type="evidence" value="ECO:0007669"/>
    <property type="project" value="InterPro"/>
</dbReference>
<dbReference type="InterPro" id="IPR049885">
    <property type="entry name" value="MTCL1-3"/>
</dbReference>
<sequence length="1146" mass="127608">MNRDGDKCAKTALRSHKQPRSQQVSAQKKKKDLASINAQSGPQSGQCDSGKEVRSAGLQGKRPVNVWIDGEALLSPDSERKGDGKPCVKAQRDSCALQPDAAGQGLSLFNSSGSFMDLMMGETTEDLVREVDDLRSENEYLKDEVEELRCEMLEMRDMFQEEEVFQLQELRLQLEQANKTCRILQYRLRKAERRSIRVAQTGQVDGELVRGLEHDIMLEGVQKKNSQLEWENEALREKTQELEVAKQVLQAEVEKVRESTLKKKSLRSTASRAEKRLSQQIEDDSADLRCQLHFAKEELALMCKKLTKLVSESEGMREELAKYHSAYGDIQSPESKQNSAHAREAGVRVHLKLVEEEATLLSRRIVELEVENRGLRAEMTDLKEKTGRVGEEEEEEEEENRDVLEENLSAGTPVKDREGSLKIARATYKEGQDEAAMEGKSDVETSSQTDGAISACHGSREGPVGGEWDPLDSHESDNNTKQDRGLLGMTVKDFETLLALRDHSCILSSAIQLLMTPPTTGHSSTSFAFTSLTEVDLDGKAHQIVSPGPLNEALELLQAMLLALIGRVETFLTGEEQGQLCLSGDKKDLNLKELPRKQSVEDLHTSEVKEREEQVRHATSFQSDLIRSCRDPKMRMSLQILWILHQWCHFKGRGVEAKEGKDKTMRILGGLLQDLGAELRDERIELNSEAKITQGKAAECSSKVKGLWRSSSYGCKRKNWCYLSQEAAQLDQEDPVKTWDHLIMPLSFPDLDFEQMSVERSHTCPEKSAFRIYYSPPSARRVQLAQLKQSPVADRESVNSGSPWCTPPTSLSPLCLGSAANLSDDMKEMTASWRGTVQGSSQERRGRLQQCWVDVACSGTQTHMKPQMVSVGLQTDCSVTVRSSPSQVLSTSLVSARSHHISASLDGVSGRVERSRSSTSSPKLYRRHSASAAFSPPSSTNLSSSSSSSSTSRDRALWNLNHQSHAGLTWTRQTSHRAGAGQNHGSVSNAKPPSKPAGTHRYGMVTEFLRRVSGRAEKPVPVPGSGQKTKNSMKNLERVPTRPAAATLHRSDSVTRIVNNRFMKQREEAGRAQREEKTRSLDHRVHHRPSTVTAEDGNYDCSSSSTLTFCFARPSRSTQRQMSHQSKLPRHRCSPPASAAAEPNCE</sequence>
<evidence type="ECO:0000259" key="7">
    <source>
        <dbReference type="Pfam" id="PF11365"/>
    </source>
</evidence>
<accession>A0A5J5D9K8</accession>
<feature type="region of interest" description="Disordered" evidence="6">
    <location>
        <begin position="975"/>
        <end position="1001"/>
    </location>
</feature>
<dbReference type="AlphaFoldDB" id="A0A5J5D9K8"/>
<feature type="region of interest" description="Disordered" evidence="6">
    <location>
        <begin position="1066"/>
        <end position="1098"/>
    </location>
</feature>
<dbReference type="PANTHER" id="PTHR15742:SF1">
    <property type="entry name" value="PROTEIN SOGA1"/>
    <property type="match status" value="1"/>
</dbReference>
<proteinExistence type="predicted"/>
<dbReference type="GO" id="GO:0016020">
    <property type="term" value="C:membrane"/>
    <property type="evidence" value="ECO:0007669"/>
    <property type="project" value="UniProtKB-SubCell"/>
</dbReference>
<organism evidence="8 9">
    <name type="scientific">Etheostoma spectabile</name>
    <name type="common">orangethroat darter</name>
    <dbReference type="NCBI Taxonomy" id="54343"/>
    <lineage>
        <taxon>Eukaryota</taxon>
        <taxon>Metazoa</taxon>
        <taxon>Chordata</taxon>
        <taxon>Craniata</taxon>
        <taxon>Vertebrata</taxon>
        <taxon>Euteleostomi</taxon>
        <taxon>Actinopterygii</taxon>
        <taxon>Neopterygii</taxon>
        <taxon>Teleostei</taxon>
        <taxon>Neoteleostei</taxon>
        <taxon>Acanthomorphata</taxon>
        <taxon>Eupercaria</taxon>
        <taxon>Perciformes</taxon>
        <taxon>Percoidei</taxon>
        <taxon>Percidae</taxon>
        <taxon>Etheostomatinae</taxon>
        <taxon>Etheostoma</taxon>
    </lineage>
</organism>
<evidence type="ECO:0000256" key="2">
    <source>
        <dbReference type="ARBA" id="ARBA00022553"/>
    </source>
</evidence>
<comment type="caution">
    <text evidence="8">The sequence shown here is derived from an EMBL/GenBank/DDBJ whole genome shotgun (WGS) entry which is preliminary data.</text>
</comment>
<feature type="coiled-coil region" evidence="5">
    <location>
        <begin position="124"/>
        <end position="194"/>
    </location>
</feature>
<feature type="compositionally biased region" description="Basic and acidic residues" evidence="6">
    <location>
        <begin position="427"/>
        <end position="443"/>
    </location>
</feature>
<evidence type="ECO:0000313" key="8">
    <source>
        <dbReference type="EMBL" id="KAA8591362.1"/>
    </source>
</evidence>
<dbReference type="EMBL" id="VOFY01000007">
    <property type="protein sequence ID" value="KAA8591362.1"/>
    <property type="molecule type" value="Genomic_DNA"/>
</dbReference>
<feature type="region of interest" description="Disordered" evidence="6">
    <location>
        <begin position="382"/>
        <end position="484"/>
    </location>
</feature>
<feature type="coiled-coil region" evidence="5">
    <location>
        <begin position="218"/>
        <end position="298"/>
    </location>
</feature>
<feature type="compositionally biased region" description="Low complexity" evidence="6">
    <location>
        <begin position="930"/>
        <end position="951"/>
    </location>
</feature>